<accession>A0A074RWJ6</accession>
<comment type="caution">
    <text evidence="2">The sequence shown here is derived from an EMBL/GenBank/DDBJ whole genome shotgun (WGS) entry which is preliminary data.</text>
</comment>
<sequence length="395" mass="41491">MRAEPVFPFFPLSSLAMCSKFTLFVGASLAATTAFAQNAFTPLAEKRFEYNALPYKADTDNGERGTQFGYNICNSTTEGQTSLCQTSMINSIDDFCLWGPPEPNSLIGDTEGEAVAWCTKPGRGTRVIPAGALTGVQFMKTRSYVQVVGRIKQEYINIAPGDSGGEMDPHGADLRGNPLGGLVFSNAFPSNGGRNDTFQQVIEWHNFMGANLFCLKACDPTDPDDDRYCEHIFDRIGCWYNAPAAYVDGVFESCEGENQDFPGVYTDSAGQVQTYSQPPESLGAIATMPFQPRIPASSNCVAFQSAALYTGAPPPPPALAVSSTSSAAPTSAPPTPQGAGGNRAGSSTTGTPTPSRTPAPNAAASVNGATGLSSFNLYTLGSVALSAFIGALAVL</sequence>
<organism evidence="2 3">
    <name type="scientific">Rhizoctonia solani 123E</name>
    <dbReference type="NCBI Taxonomy" id="1423351"/>
    <lineage>
        <taxon>Eukaryota</taxon>
        <taxon>Fungi</taxon>
        <taxon>Dikarya</taxon>
        <taxon>Basidiomycota</taxon>
        <taxon>Agaricomycotina</taxon>
        <taxon>Agaricomycetes</taxon>
        <taxon>Cantharellales</taxon>
        <taxon>Ceratobasidiaceae</taxon>
        <taxon>Rhizoctonia</taxon>
    </lineage>
</organism>
<evidence type="ECO:0000256" key="1">
    <source>
        <dbReference type="SAM" id="MobiDB-lite"/>
    </source>
</evidence>
<feature type="compositionally biased region" description="Low complexity" evidence="1">
    <location>
        <begin position="319"/>
        <end position="330"/>
    </location>
</feature>
<reference evidence="2 3" key="1">
    <citation type="submission" date="2013-12" db="EMBL/GenBank/DDBJ databases">
        <authorList>
            <person name="Cubeta M."/>
            <person name="Pakala S."/>
            <person name="Fedorova N."/>
            <person name="Thomas E."/>
            <person name="Dean R."/>
            <person name="Jabaji S."/>
            <person name="Neate S."/>
            <person name="Toda T."/>
            <person name="Tavantzis S."/>
            <person name="Vilgalys R."/>
            <person name="Bharathan N."/>
            <person name="Pakala S."/>
            <person name="Losada L.S."/>
            <person name="Zafar N."/>
            <person name="Nierman W."/>
        </authorList>
    </citation>
    <scope>NUCLEOTIDE SEQUENCE [LARGE SCALE GENOMIC DNA]</scope>
    <source>
        <strain evidence="2 3">123E</strain>
    </source>
</reference>
<protein>
    <submittedName>
        <fullName evidence="2">Mannoprotein</fullName>
    </submittedName>
</protein>
<name>A0A074RWJ6_9AGAM</name>
<keyword evidence="3" id="KW-1185">Reference proteome</keyword>
<proteinExistence type="predicted"/>
<gene>
    <name evidence="2" type="ORF">V565_064600</name>
</gene>
<dbReference type="OrthoDB" id="2564904at2759"/>
<feature type="compositionally biased region" description="Low complexity" evidence="1">
    <location>
        <begin position="344"/>
        <end position="360"/>
    </location>
</feature>
<dbReference type="HOGENOM" id="CLU_036093_2_2_1"/>
<dbReference type="EMBL" id="AZST01000181">
    <property type="protein sequence ID" value="KEP51264.1"/>
    <property type="molecule type" value="Genomic_DNA"/>
</dbReference>
<feature type="region of interest" description="Disordered" evidence="1">
    <location>
        <begin position="318"/>
        <end position="363"/>
    </location>
</feature>
<evidence type="ECO:0000313" key="3">
    <source>
        <dbReference type="Proteomes" id="UP000027456"/>
    </source>
</evidence>
<dbReference type="STRING" id="1423351.A0A074RWJ6"/>
<dbReference type="AlphaFoldDB" id="A0A074RWJ6"/>
<evidence type="ECO:0000313" key="2">
    <source>
        <dbReference type="EMBL" id="KEP51264.1"/>
    </source>
</evidence>
<dbReference type="Proteomes" id="UP000027456">
    <property type="component" value="Unassembled WGS sequence"/>
</dbReference>